<proteinExistence type="predicted"/>
<sequence>MVGFRDKTAISTFGEFLYKRRLYKNKKTGETSFFLDELLGWP</sequence>
<comment type="caution">
    <text evidence="1">The sequence shown here is derived from an EMBL/GenBank/DDBJ whole genome shotgun (WGS) entry which is preliminary data.</text>
</comment>
<name>A0ABU0B4D1_9FIRM</name>
<keyword evidence="2" id="KW-1185">Reference proteome</keyword>
<reference evidence="1 2" key="1">
    <citation type="submission" date="2023-07" db="EMBL/GenBank/DDBJ databases">
        <title>Genomic Encyclopedia of Type Strains, Phase IV (KMG-IV): sequencing the most valuable type-strain genomes for metagenomic binning, comparative biology and taxonomic classification.</title>
        <authorList>
            <person name="Goeker M."/>
        </authorList>
    </citation>
    <scope>NUCLEOTIDE SEQUENCE [LARGE SCALE GENOMIC DNA]</scope>
    <source>
        <strain evidence="1 2">DSM 12396</strain>
    </source>
</reference>
<organism evidence="1 2">
    <name type="scientific">Desulfofundulus luciae</name>
    <dbReference type="NCBI Taxonomy" id="74702"/>
    <lineage>
        <taxon>Bacteria</taxon>
        <taxon>Bacillati</taxon>
        <taxon>Bacillota</taxon>
        <taxon>Clostridia</taxon>
        <taxon>Eubacteriales</taxon>
        <taxon>Peptococcaceae</taxon>
        <taxon>Desulfofundulus</taxon>
    </lineage>
</organism>
<accession>A0ABU0B4D1</accession>
<evidence type="ECO:0000313" key="1">
    <source>
        <dbReference type="EMBL" id="MDQ0287373.1"/>
    </source>
</evidence>
<dbReference type="Proteomes" id="UP001225644">
    <property type="component" value="Unassembled WGS sequence"/>
</dbReference>
<gene>
    <name evidence="1" type="ORF">J2Z49_002500</name>
</gene>
<dbReference type="EMBL" id="JAUSUX010000025">
    <property type="protein sequence ID" value="MDQ0287373.1"/>
    <property type="molecule type" value="Genomic_DNA"/>
</dbReference>
<feature type="non-terminal residue" evidence="1">
    <location>
        <position position="42"/>
    </location>
</feature>
<protein>
    <submittedName>
        <fullName evidence="1">Ethanolamine utilization protein EutP (Predicted NTPase)</fullName>
    </submittedName>
</protein>
<evidence type="ECO:0000313" key="2">
    <source>
        <dbReference type="Proteomes" id="UP001225644"/>
    </source>
</evidence>